<name>A0A132ADX6_SARSC</name>
<evidence type="ECO:0000313" key="2">
    <source>
        <dbReference type="Proteomes" id="UP000616769"/>
    </source>
</evidence>
<comment type="caution">
    <text evidence="1">The sequence shown here is derived from an EMBL/GenBank/DDBJ whole genome shotgun (WGS) entry which is preliminary data.</text>
</comment>
<proteinExistence type="predicted"/>
<sequence length="234" mass="26730">MSSAYGENRDDQKEDSLMLTSKQLNLPVYYHSKEIQRREFILDCYNEADFDGLFEIFEEIIEDGQSYPQLTTDSKQFRQYFLSHHCFVINEIINENKISDPSSSSSSSSSRSKSNRKNVVAGFYIKPNFPGRSSHLANYGLIVASKHRNLGLGKFMGKECIRLARLLGFKALYTNLVYANNRSSISICQCLGFRQVGRIPNGGHLKNLGYVDALQFYRELDDCDTPKISEEIVF</sequence>
<dbReference type="Proteomes" id="UP000616769">
    <property type="component" value="Unassembled WGS sequence"/>
</dbReference>
<reference evidence="1 2" key="1">
    <citation type="journal article" date="2015" name="Parasit. Vectors">
        <title>Draft genome of the scabies mite.</title>
        <authorList>
            <person name="Rider S.D.Jr."/>
            <person name="Morgan M.S."/>
            <person name="Arlian L.G."/>
        </authorList>
    </citation>
    <scope>NUCLEOTIDE SEQUENCE [LARGE SCALE GENOMIC DNA]</scope>
    <source>
        <strain evidence="1">Arlian Lab</strain>
    </source>
</reference>
<dbReference type="InterPro" id="IPR016181">
    <property type="entry name" value="Acyl_CoA_acyltransferase"/>
</dbReference>
<dbReference type="GO" id="GO:0016747">
    <property type="term" value="F:acyltransferase activity, transferring groups other than amino-acyl groups"/>
    <property type="evidence" value="ECO:0007669"/>
    <property type="project" value="InterPro"/>
</dbReference>
<organism evidence="1 2">
    <name type="scientific">Sarcoptes scabiei</name>
    <name type="common">Itch mite</name>
    <name type="synonym">Acarus scabiei</name>
    <dbReference type="NCBI Taxonomy" id="52283"/>
    <lineage>
        <taxon>Eukaryota</taxon>
        <taxon>Metazoa</taxon>
        <taxon>Ecdysozoa</taxon>
        <taxon>Arthropoda</taxon>
        <taxon>Chelicerata</taxon>
        <taxon>Arachnida</taxon>
        <taxon>Acari</taxon>
        <taxon>Acariformes</taxon>
        <taxon>Sarcoptiformes</taxon>
        <taxon>Astigmata</taxon>
        <taxon>Psoroptidia</taxon>
        <taxon>Sarcoptoidea</taxon>
        <taxon>Sarcoptidae</taxon>
        <taxon>Sarcoptinae</taxon>
        <taxon>Sarcoptes</taxon>
    </lineage>
</organism>
<dbReference type="CDD" id="cd04301">
    <property type="entry name" value="NAT_SF"/>
    <property type="match status" value="1"/>
</dbReference>
<dbReference type="EMBL" id="JXLN01013248">
    <property type="protein sequence ID" value="KPM09196.1"/>
    <property type="molecule type" value="Genomic_DNA"/>
</dbReference>
<dbReference type="PANTHER" id="PTHR43138">
    <property type="entry name" value="ACETYLTRANSFERASE, GNAT FAMILY"/>
    <property type="match status" value="1"/>
</dbReference>
<dbReference type="InterPro" id="IPR052742">
    <property type="entry name" value="Mito_N-acetyltransferase"/>
</dbReference>
<dbReference type="SUPFAM" id="SSF55729">
    <property type="entry name" value="Acyl-CoA N-acyltransferases (Nat)"/>
    <property type="match status" value="1"/>
</dbReference>
<protein>
    <submittedName>
        <fullName evidence="1">Uncharacterized protein</fullName>
    </submittedName>
</protein>
<dbReference type="Pfam" id="PF00583">
    <property type="entry name" value="Acetyltransf_1"/>
    <property type="match status" value="1"/>
</dbReference>
<dbReference type="Gene3D" id="3.40.630.30">
    <property type="match status" value="1"/>
</dbReference>
<evidence type="ECO:0000313" key="1">
    <source>
        <dbReference type="EMBL" id="KPM09196.1"/>
    </source>
</evidence>
<dbReference type="AlphaFoldDB" id="A0A132ADX6"/>
<dbReference type="PROSITE" id="PS51186">
    <property type="entry name" value="GNAT"/>
    <property type="match status" value="1"/>
</dbReference>
<dbReference type="VEuPathDB" id="VectorBase:SSCA002054"/>
<dbReference type="InterPro" id="IPR000182">
    <property type="entry name" value="GNAT_dom"/>
</dbReference>
<dbReference type="PANTHER" id="PTHR43138:SF1">
    <property type="entry name" value="N-ACETYLTRANSFERASE ACA1"/>
    <property type="match status" value="1"/>
</dbReference>
<accession>A0A132ADX6</accession>
<dbReference type="OrthoDB" id="10264707at2759"/>
<gene>
    <name evidence="1" type="ORF">QR98_0077290</name>
</gene>
<dbReference type="GO" id="GO:0005634">
    <property type="term" value="C:nucleus"/>
    <property type="evidence" value="ECO:0007669"/>
    <property type="project" value="TreeGrafter"/>
</dbReference>